<protein>
    <recommendedName>
        <fullName evidence="3">Polyprotein</fullName>
    </recommendedName>
</protein>
<evidence type="ECO:0008006" key="3">
    <source>
        <dbReference type="Google" id="ProtNLM"/>
    </source>
</evidence>
<dbReference type="CDD" id="cd09272">
    <property type="entry name" value="RNase_HI_RT_Ty1"/>
    <property type="match status" value="1"/>
</dbReference>
<dbReference type="EMBL" id="JBCNJP010000015">
    <property type="protein sequence ID" value="KAK9067203.1"/>
    <property type="molecule type" value="Genomic_DNA"/>
</dbReference>
<sequence length="224" mass="24912">MEKVPYANAVGSLMYLMVCTRPDMGYAVSLVSRYISRPGKLHWNAVKWILRYLSGTKDKGLVFGANVEDTDKVIGYVDSDFAKDLDRGRSITGYLFKVAGSLVSWKAQLQPVVALSTTEAEYIALTEGVKEALWLSRLIAELGVKLVKTVVFCDSQSAVHLSKNTGYHDKTKHVLVKWHFVRDIVNSKEVVVEKVHTDLNPADMLTKVLPGRKFEFCVSTVGIG</sequence>
<dbReference type="PANTHER" id="PTHR11439:SF491">
    <property type="entry name" value="INTEGRASE CATALYTIC DOMAIN-CONTAINING PROTEIN"/>
    <property type="match status" value="1"/>
</dbReference>
<dbReference type="AlphaFoldDB" id="A0AAP0D655"/>
<name>A0AAP0D655_9ASTR</name>
<gene>
    <name evidence="1" type="ORF">SSX86_014529</name>
</gene>
<evidence type="ECO:0000313" key="2">
    <source>
        <dbReference type="Proteomes" id="UP001408789"/>
    </source>
</evidence>
<organism evidence="1 2">
    <name type="scientific">Deinandra increscens subsp. villosa</name>
    <dbReference type="NCBI Taxonomy" id="3103831"/>
    <lineage>
        <taxon>Eukaryota</taxon>
        <taxon>Viridiplantae</taxon>
        <taxon>Streptophyta</taxon>
        <taxon>Embryophyta</taxon>
        <taxon>Tracheophyta</taxon>
        <taxon>Spermatophyta</taxon>
        <taxon>Magnoliopsida</taxon>
        <taxon>eudicotyledons</taxon>
        <taxon>Gunneridae</taxon>
        <taxon>Pentapetalae</taxon>
        <taxon>asterids</taxon>
        <taxon>campanulids</taxon>
        <taxon>Asterales</taxon>
        <taxon>Asteraceae</taxon>
        <taxon>Asteroideae</taxon>
        <taxon>Heliantheae alliance</taxon>
        <taxon>Madieae</taxon>
        <taxon>Madiinae</taxon>
        <taxon>Deinandra</taxon>
    </lineage>
</organism>
<dbReference type="Proteomes" id="UP001408789">
    <property type="component" value="Unassembled WGS sequence"/>
</dbReference>
<dbReference type="PANTHER" id="PTHR11439">
    <property type="entry name" value="GAG-POL-RELATED RETROTRANSPOSON"/>
    <property type="match status" value="1"/>
</dbReference>
<keyword evidence="2" id="KW-1185">Reference proteome</keyword>
<reference evidence="1 2" key="1">
    <citation type="submission" date="2024-04" db="EMBL/GenBank/DDBJ databases">
        <title>The reference genome of an endangered Asteraceae, Deinandra increscens subsp. villosa, native to the Central Coast of California.</title>
        <authorList>
            <person name="Guilliams M."/>
            <person name="Hasenstab-Lehman K."/>
            <person name="Meyer R."/>
            <person name="Mcevoy S."/>
        </authorList>
    </citation>
    <scope>NUCLEOTIDE SEQUENCE [LARGE SCALE GENOMIC DNA]</scope>
    <source>
        <tissue evidence="1">Leaf</tissue>
    </source>
</reference>
<comment type="caution">
    <text evidence="1">The sequence shown here is derived from an EMBL/GenBank/DDBJ whole genome shotgun (WGS) entry which is preliminary data.</text>
</comment>
<proteinExistence type="predicted"/>
<accession>A0AAP0D655</accession>
<evidence type="ECO:0000313" key="1">
    <source>
        <dbReference type="EMBL" id="KAK9067203.1"/>
    </source>
</evidence>